<dbReference type="EMBL" id="AKHW03000640">
    <property type="protein sequence ID" value="KYO44872.1"/>
    <property type="molecule type" value="Genomic_DNA"/>
</dbReference>
<dbReference type="Proteomes" id="UP000050525">
    <property type="component" value="Unassembled WGS sequence"/>
</dbReference>
<protein>
    <submittedName>
        <fullName evidence="2">Uncharacterized protein</fullName>
    </submittedName>
</protein>
<feature type="region of interest" description="Disordered" evidence="1">
    <location>
        <begin position="1"/>
        <end position="24"/>
    </location>
</feature>
<evidence type="ECO:0000256" key="1">
    <source>
        <dbReference type="SAM" id="MobiDB-lite"/>
    </source>
</evidence>
<accession>A0A151P732</accession>
<evidence type="ECO:0000313" key="3">
    <source>
        <dbReference type="Proteomes" id="UP000050525"/>
    </source>
</evidence>
<sequence length="86" mass="9594">MGLENKGRGKVGDTSEKHRESKLGEEECSKDLYFKGSITLFLLTSSSCPNTCSQQKKLWERTEETQLIVTNTDQSLTCCVLSSLDT</sequence>
<comment type="caution">
    <text evidence="2">The sequence shown here is derived from an EMBL/GenBank/DDBJ whole genome shotgun (WGS) entry which is preliminary data.</text>
</comment>
<reference evidence="2 3" key="1">
    <citation type="journal article" date="2012" name="Genome Biol.">
        <title>Sequencing three crocodilian genomes to illuminate the evolution of archosaurs and amniotes.</title>
        <authorList>
            <person name="St John J.A."/>
            <person name="Braun E.L."/>
            <person name="Isberg S.R."/>
            <person name="Miles L.G."/>
            <person name="Chong A.Y."/>
            <person name="Gongora J."/>
            <person name="Dalzell P."/>
            <person name="Moran C."/>
            <person name="Bed'hom B."/>
            <person name="Abzhanov A."/>
            <person name="Burgess S.C."/>
            <person name="Cooksey A.M."/>
            <person name="Castoe T.A."/>
            <person name="Crawford N.G."/>
            <person name="Densmore L.D."/>
            <person name="Drew J.C."/>
            <person name="Edwards S.V."/>
            <person name="Faircloth B.C."/>
            <person name="Fujita M.K."/>
            <person name="Greenwold M.J."/>
            <person name="Hoffmann F.G."/>
            <person name="Howard J.M."/>
            <person name="Iguchi T."/>
            <person name="Janes D.E."/>
            <person name="Khan S.Y."/>
            <person name="Kohno S."/>
            <person name="de Koning A.J."/>
            <person name="Lance S.L."/>
            <person name="McCarthy F.M."/>
            <person name="McCormack J.E."/>
            <person name="Merchant M.E."/>
            <person name="Peterson D.G."/>
            <person name="Pollock D.D."/>
            <person name="Pourmand N."/>
            <person name="Raney B.J."/>
            <person name="Roessler K.A."/>
            <person name="Sanford J.R."/>
            <person name="Sawyer R.H."/>
            <person name="Schmidt C.J."/>
            <person name="Triplett E.W."/>
            <person name="Tuberville T.D."/>
            <person name="Venegas-Anaya M."/>
            <person name="Howard J.T."/>
            <person name="Jarvis E.D."/>
            <person name="Guillette L.J.Jr."/>
            <person name="Glenn T.C."/>
            <person name="Green R.E."/>
            <person name="Ray D.A."/>
        </authorList>
    </citation>
    <scope>NUCLEOTIDE SEQUENCE [LARGE SCALE GENOMIC DNA]</scope>
    <source>
        <strain evidence="2">KSC_2009_1</strain>
    </source>
</reference>
<gene>
    <name evidence="2" type="ORF">Y1Q_0022955</name>
</gene>
<organism evidence="2 3">
    <name type="scientific">Alligator mississippiensis</name>
    <name type="common">American alligator</name>
    <dbReference type="NCBI Taxonomy" id="8496"/>
    <lineage>
        <taxon>Eukaryota</taxon>
        <taxon>Metazoa</taxon>
        <taxon>Chordata</taxon>
        <taxon>Craniata</taxon>
        <taxon>Vertebrata</taxon>
        <taxon>Euteleostomi</taxon>
        <taxon>Archelosauria</taxon>
        <taxon>Archosauria</taxon>
        <taxon>Crocodylia</taxon>
        <taxon>Alligatoridae</taxon>
        <taxon>Alligatorinae</taxon>
        <taxon>Alligator</taxon>
    </lineage>
</organism>
<proteinExistence type="predicted"/>
<keyword evidence="3" id="KW-1185">Reference proteome</keyword>
<dbReference type="AlphaFoldDB" id="A0A151P732"/>
<evidence type="ECO:0000313" key="2">
    <source>
        <dbReference type="EMBL" id="KYO44872.1"/>
    </source>
</evidence>
<name>A0A151P732_ALLMI</name>